<name>A0A0H3J0B8_CLOPA</name>
<protein>
    <recommendedName>
        <fullName evidence="5">Epoxyqueuosine reductase</fullName>
    </recommendedName>
</protein>
<dbReference type="Proteomes" id="UP000028042">
    <property type="component" value="Unassembled WGS sequence"/>
</dbReference>
<dbReference type="EMBL" id="CP009268">
    <property type="protein sequence ID" value="AJA51269.1"/>
    <property type="molecule type" value="Genomic_DNA"/>
</dbReference>
<gene>
    <name evidence="1" type="ORF">CLPA_c11810</name>
    <name evidence="2" type="ORF">CP6013_01971</name>
</gene>
<organism evidence="1 4">
    <name type="scientific">Clostridium pasteurianum DSM 525 = ATCC 6013</name>
    <dbReference type="NCBI Taxonomy" id="1262449"/>
    <lineage>
        <taxon>Bacteria</taxon>
        <taxon>Bacillati</taxon>
        <taxon>Bacillota</taxon>
        <taxon>Clostridia</taxon>
        <taxon>Eubacteriales</taxon>
        <taxon>Clostridiaceae</taxon>
        <taxon>Clostridium</taxon>
    </lineage>
</organism>
<reference evidence="2" key="2">
    <citation type="submission" date="2015-10" db="EMBL/GenBank/DDBJ databases">
        <title>Improved Draft Genome Sequence of Clostridium pasteurianum Strain ATCC 6013 (DSM 525) Using a Hybrid Next-Generation Sequencing Approach.</title>
        <authorList>
            <person name="Pyne M.E."/>
            <person name="Utturkar S.M."/>
            <person name="Brown S.D."/>
            <person name="Moo-Young M."/>
            <person name="Chung D.A."/>
            <person name="Chou P.C."/>
        </authorList>
    </citation>
    <scope>NUCLEOTIDE SEQUENCE</scope>
    <source>
        <strain evidence="2">ATCC 6013</strain>
    </source>
</reference>
<dbReference type="KEGG" id="cpae:CPAST_c11810"/>
<reference evidence="2 3" key="3">
    <citation type="journal article" name="Genome Announc.">
        <title>Improved Draft Genome Sequence of Clostridium pasteurianum Strain ATCC 6013 (DSM 525) Using a Hybrid Next-Generation Sequencing Approach.</title>
        <authorList>
            <person name="Pyne M.E."/>
            <person name="Utturkar S."/>
            <person name="Brown S.D."/>
            <person name="Moo-Young M."/>
            <person name="Chung D.A."/>
            <person name="Chou C.P."/>
        </authorList>
    </citation>
    <scope>NUCLEOTIDE SEQUENCE [LARGE SCALE GENOMIC DNA]</scope>
    <source>
        <strain evidence="2 3">ATCC 6013</strain>
    </source>
</reference>
<accession>A0A0H3J0B8</accession>
<proteinExistence type="predicted"/>
<sequence>MELSEVVEKIVKDEVKNHKENFRFREPILGFASAEDPLYSQLSQIIGNKQLHPKDIMADAKTIIVYFIPFSLEIIKKIQGQKNIVQEWSDNYTSTNILLGRISDILKNELTNRGISVATEPPTNNYDPIQLNAKWAHKSSAVIAGIGTFGLNRLLITKSGTAGRLNSLIINEEIEPTKRDDKSSYCLYYKTGKCKVCVEKCPSGALSTDGFDRFRCNAYLDGKNIHDLQQGCGMCSSGPCAAKGFI</sequence>
<reference evidence="1 4" key="1">
    <citation type="journal article" date="2015" name="Genome Announc.">
        <title>Complete Genome Sequence of the Nitrogen-Fixing and Solvent-Producing Clostridium pasteurianum DSM 525.</title>
        <authorList>
            <person name="Poehlein A."/>
            <person name="Grosse-Honebrink A."/>
            <person name="Zhang Y."/>
            <person name="Minton N.P."/>
            <person name="Daniel R."/>
        </authorList>
    </citation>
    <scope>NUCLEOTIDE SEQUENCE [LARGE SCALE GENOMIC DNA]</scope>
    <source>
        <strain evidence="1">DSM 525</strain>
        <strain evidence="4">DSM 525 / ATCC 6013</strain>
    </source>
</reference>
<keyword evidence="4" id="KW-1185">Reference proteome</keyword>
<dbReference type="PATRIC" id="fig|1262449.3.peg.3956"/>
<evidence type="ECO:0008006" key="5">
    <source>
        <dbReference type="Google" id="ProtNLM"/>
    </source>
</evidence>
<dbReference type="GeneID" id="93073367"/>
<dbReference type="RefSeq" id="WP_003448119.1">
    <property type="nucleotide sequence ID" value="NZ_ANZB01000020.1"/>
</dbReference>
<dbReference type="PANTHER" id="PTHR42827:SF1">
    <property type="entry name" value="IRON-SULFUR CLUSTER-BINDING PROTEIN"/>
    <property type="match status" value="1"/>
</dbReference>
<evidence type="ECO:0000313" key="2">
    <source>
        <dbReference type="EMBL" id="KRU12723.1"/>
    </source>
</evidence>
<evidence type="ECO:0000313" key="3">
    <source>
        <dbReference type="Proteomes" id="UP000028042"/>
    </source>
</evidence>
<dbReference type="AlphaFoldDB" id="A0A0H3J0B8"/>
<evidence type="ECO:0000313" key="1">
    <source>
        <dbReference type="EMBL" id="AJA51269.1"/>
    </source>
</evidence>
<dbReference type="PANTHER" id="PTHR42827">
    <property type="entry name" value="IRON-SULFUR CLUSTER-BINDING PROTEIN-RELATED"/>
    <property type="match status" value="1"/>
</dbReference>
<dbReference type="EMBL" id="JPGY02000001">
    <property type="protein sequence ID" value="KRU12723.1"/>
    <property type="molecule type" value="Genomic_DNA"/>
</dbReference>
<dbReference type="Proteomes" id="UP000030905">
    <property type="component" value="Chromosome"/>
</dbReference>
<evidence type="ECO:0000313" key="4">
    <source>
        <dbReference type="Proteomes" id="UP000030905"/>
    </source>
</evidence>
<dbReference type="eggNOG" id="COG1600">
    <property type="taxonomic scope" value="Bacteria"/>
</dbReference>
<dbReference type="KEGG" id="cpat:CLPA_c11810"/>